<accession>A0ABN4D4D4</accession>
<proteinExistence type="predicted"/>
<dbReference type="Proteomes" id="UP000023772">
    <property type="component" value="Chromosome"/>
</dbReference>
<dbReference type="Gene3D" id="2.60.40.10">
    <property type="entry name" value="Immunoglobulins"/>
    <property type="match status" value="3"/>
</dbReference>
<keyword evidence="4" id="KW-1185">Reference proteome</keyword>
<dbReference type="EMBL" id="CP007451">
    <property type="protein sequence ID" value="AHW62003.1"/>
    <property type="molecule type" value="Genomic_DNA"/>
</dbReference>
<dbReference type="PANTHER" id="PTHR24273:SF32">
    <property type="entry name" value="HYALIN"/>
    <property type="match status" value="1"/>
</dbReference>
<name>A0ABN4D4D4_9BACT</name>
<dbReference type="NCBIfam" id="TIGR04183">
    <property type="entry name" value="Por_Secre_tail"/>
    <property type="match status" value="1"/>
</dbReference>
<evidence type="ECO:0000256" key="1">
    <source>
        <dbReference type="ARBA" id="ARBA00022737"/>
    </source>
</evidence>
<dbReference type="InterPro" id="IPR026444">
    <property type="entry name" value="Secre_tail"/>
</dbReference>
<feature type="domain" description="HYR" evidence="2">
    <location>
        <begin position="234"/>
        <end position="315"/>
    </location>
</feature>
<reference evidence="3 4" key="1">
    <citation type="submission" date="2014-03" db="EMBL/GenBank/DDBJ databases">
        <title>Complete genome sequence of a deeply braunched marine Bacteroidia bacterium Draconibacterium orientale type strain FH5T.</title>
        <authorList>
            <person name="Li X."/>
            <person name="Wang X."/>
            <person name="Xie Z."/>
            <person name="Du Z."/>
            <person name="Chen G."/>
        </authorList>
    </citation>
    <scope>NUCLEOTIDE SEQUENCE [LARGE SCALE GENOMIC DNA]</scope>
    <source>
        <strain evidence="3 4">FH5</strain>
    </source>
</reference>
<evidence type="ECO:0000259" key="2">
    <source>
        <dbReference type="PROSITE" id="PS50825"/>
    </source>
</evidence>
<keyword evidence="1" id="KW-0677">Repeat</keyword>
<protein>
    <recommendedName>
        <fullName evidence="2">HYR domain-containing protein</fullName>
    </recommendedName>
</protein>
<dbReference type="InterPro" id="IPR013783">
    <property type="entry name" value="Ig-like_fold"/>
</dbReference>
<sequence length="1449" mass="150031">MKIMATHLVIIFLIITQTVFSENIISTGNDLYSGTNKSPNLAEALLPEGCPTLSVTENNINVSTYAAKITVEDNVAPAPSALCQNITVELDATGTVTISPEEIDYGSNDPSGIASLELDKTTFDCTNIGDNNVILTVTATDNTVSTCTATVTVQDNINPTAVCQNITVSLDATGNATISGAAVDDESTDNCGIASIVVVPNSFTSADLGANSVTLTVTDDNGNTDNCTATVTIVDSDPPTAVCQNITIQLDGSGNATIGAADIDGGSTDNTGIASLTASQTAFDCSHVGSNSVTLTVEDLDGNTDQCTATVTVEDNVAPSAVCKNITVSLDGTGNATISGADVDDGSTDNCGIASIVVVPNSFTAADLGDNTVTLTVTDDNGNTDNCTATVTIADSDPPTAVCQNITIQLNDSGNATIVAADIDGGSTDNTGIASLTASQTAFDCSHVGPNSLTLTVEDLDGNTDQCTATVTVQDNINPTINCSASYTATENSACTGIINVATPDYDDNCGVTGINWTMTGDTNDSGNGAIGTYSFNRGTTTIEYTVADATGNEANCSYQITIPDALSTIASASASVICEGDELILSTNPTGGTPDYTYSWTGPNGFSSTEKNPVISNIATAVSTNYSVEVTDANGCQASASVSVTVRPTPILSVTETDPITCGGYGSLNFSFTGVPDGTYSITYDAGIFSEVIVSGNAATVSAAAGAYNNLTITVNDCASASDVNASLADPNPPPAPTISVQDNCGESVLTASNYTGTLLWSNGETTESITVTTAGTYSVTQTVNGCMSDAASATATPKTIPTLAITETDPTACGENGSLNFTFTDVPNGNHTITYDDGTFNNVTVSSGTASVTAAAGTYNNLQITVNGCTSDAGINASLAEPTPPPAPTIALQDNCGESVITASDYTGTLLWSTGETTESIIVTEAGSYSVTQMLNECISNAASVTAAPKTVPTLAVTKTDPLECGEMGSLNFTFTGVPDGTYSITYDAGTFSGVIVSGNTATVSAAAGAYNNLTITVNDCASAMDVNASLADPNPPPAPTVSVQDNCGESVLTASNYTGTLLWSTGETTESITVTTAGTYSVTQTVNGCMSDAASILATPQNGTLLPEIEVLNNCGESTITMQNLEENAWFVWKFNNQTDSTENSSIKVSEEGEYTIWQKNNNCKSLESTVTVTPYAIPSLPVANNQTSIVTDADSIIPLTAEAISDPNTVIVWFENDSGGEEITSPVLDTIGTVTYFAEALNTTTGCISLGRTPVTLTIRMDTDTIAIDTTIIGKPHSNVAVLIFATDSLQYQWYMNDEKLLNATNQFYYIFESDRLNGNIFTIEVTFPDGHSSKFNYYYTGNQSSGTIDADNKSGITETETVFSIFPNPASTSFTLAIDTRQIQNIQNLTAKVFSISGVCTIEVPITQIPQRIDTKDLRPGIYSVILYNNGQWLQAKKLSITQN</sequence>
<dbReference type="InterPro" id="IPR003410">
    <property type="entry name" value="HYR_dom"/>
</dbReference>
<gene>
    <name evidence="3" type="ORF">FH5T_13035</name>
</gene>
<evidence type="ECO:0000313" key="4">
    <source>
        <dbReference type="Proteomes" id="UP000023772"/>
    </source>
</evidence>
<dbReference type="Pfam" id="PF18962">
    <property type="entry name" value="Por_Secre_tail"/>
    <property type="match status" value="1"/>
</dbReference>
<organism evidence="3 4">
    <name type="scientific">Draconibacterium orientale</name>
    <dbReference type="NCBI Taxonomy" id="1168034"/>
    <lineage>
        <taxon>Bacteria</taxon>
        <taxon>Pseudomonadati</taxon>
        <taxon>Bacteroidota</taxon>
        <taxon>Bacteroidia</taxon>
        <taxon>Marinilabiliales</taxon>
        <taxon>Prolixibacteraceae</taxon>
        <taxon>Draconibacterium</taxon>
    </lineage>
</organism>
<evidence type="ECO:0000313" key="3">
    <source>
        <dbReference type="EMBL" id="AHW62003.1"/>
    </source>
</evidence>
<feature type="domain" description="HYR" evidence="2">
    <location>
        <begin position="474"/>
        <end position="565"/>
    </location>
</feature>
<dbReference type="PANTHER" id="PTHR24273">
    <property type="entry name" value="FI04643P-RELATED"/>
    <property type="match status" value="1"/>
</dbReference>
<dbReference type="Pfam" id="PF02494">
    <property type="entry name" value="HYR"/>
    <property type="match status" value="2"/>
</dbReference>
<dbReference type="PROSITE" id="PS50825">
    <property type="entry name" value="HYR"/>
    <property type="match status" value="2"/>
</dbReference>